<dbReference type="EMBL" id="AFNH02000356">
    <property type="protein sequence ID" value="EZG75435.1"/>
    <property type="molecule type" value="Genomic_DNA"/>
</dbReference>
<evidence type="ECO:0000256" key="1">
    <source>
        <dbReference type="SAM" id="MobiDB-lite"/>
    </source>
</evidence>
<sequence>MLAAVSPQNGVCFLSTLLGTLSWVERYWQSLEKDEFVDLRRHLSWEPHKRRQIWRELAQQPGAELRFNPAQWTMIRDGEYDCPLYIPTLPSLTDFGGHLLLMNEAKTAVGTTVGSTVGRTVGGSGWDSNARVETTVGSEEGKLSMDAYKVYCMVRSTLPEAGWESLRRITPATFDHCNLAYVEVAAAISSCFESPYGTVDGRMHDAVVEKLGSRWTRVRLRNWLTGCLLQHAQGSLSHLLEFCATVLKFVPPTSYAHPRHDGDNVTVDHAHIPATRRLECLRARPLRISEHLRRPDFGDAIRLAVWAFHIAGLPTISAREYGSMCQADLAEVIHQSGNTSQAAAAANPEEHAWIRRYWELLGPEQFQRLSDGVDSALHRRRLTWLKNAPILRVLLASEPIAPRLSTTAELSSNRTMLPTEWTMTSVLGAPEGCGGERPLYIPELGVMKTGVRCRPCFRDEYEAYYLLHQLLGDERWAKLRTIKPEDFKECAQGYIRLAAEFQRYFLSPFGILDTLLMTWISKEAKLAYRSPTLTNWISGCLLQYCQMPFHDLVQFCHNHFRMSLFASDSSSESLPAQLKATAEAMSRLPVISIAELATQRAVRIPGLRLETASLAEPKNPARNGDEEHAPKRHCSDRADDDGGNASGSSSSNDGEAWLQQVTSRWREWLESPQVQELAELPAIKYACTNYWPQLSRCMAILDNEGCETER</sequence>
<dbReference type="AlphaFoldDB" id="A0A023B9U3"/>
<dbReference type="VEuPathDB" id="CryptoDB:GNI_046390"/>
<dbReference type="GeneID" id="22911731"/>
<keyword evidence="3" id="KW-1185">Reference proteome</keyword>
<dbReference type="RefSeq" id="XP_011129609.1">
    <property type="nucleotide sequence ID" value="XM_011131307.1"/>
</dbReference>
<gene>
    <name evidence="2" type="ORF">GNI_046390</name>
</gene>
<proteinExistence type="predicted"/>
<evidence type="ECO:0000313" key="2">
    <source>
        <dbReference type="EMBL" id="EZG75435.1"/>
    </source>
</evidence>
<feature type="region of interest" description="Disordered" evidence="1">
    <location>
        <begin position="613"/>
        <end position="656"/>
    </location>
</feature>
<comment type="caution">
    <text evidence="2">The sequence shown here is derived from an EMBL/GenBank/DDBJ whole genome shotgun (WGS) entry which is preliminary data.</text>
</comment>
<name>A0A023B9U3_GRENI</name>
<reference evidence="2" key="1">
    <citation type="submission" date="2013-12" db="EMBL/GenBank/DDBJ databases">
        <authorList>
            <person name="Omoto C.K."/>
            <person name="Sibley D."/>
            <person name="Venepally P."/>
            <person name="Hadjithomas M."/>
            <person name="Karamycheva S."/>
            <person name="Brunk B."/>
            <person name="Roos D."/>
            <person name="Caler E."/>
            <person name="Lorenzi H."/>
        </authorList>
    </citation>
    <scope>NUCLEOTIDE SEQUENCE</scope>
</reference>
<accession>A0A023B9U3</accession>
<evidence type="ECO:0000313" key="3">
    <source>
        <dbReference type="Proteomes" id="UP000019763"/>
    </source>
</evidence>
<feature type="compositionally biased region" description="Basic and acidic residues" evidence="1">
    <location>
        <begin position="623"/>
        <end position="637"/>
    </location>
</feature>
<organism evidence="2 3">
    <name type="scientific">Gregarina niphandrodes</name>
    <name type="common">Septate eugregarine</name>
    <dbReference type="NCBI Taxonomy" id="110365"/>
    <lineage>
        <taxon>Eukaryota</taxon>
        <taxon>Sar</taxon>
        <taxon>Alveolata</taxon>
        <taxon>Apicomplexa</taxon>
        <taxon>Conoidasida</taxon>
        <taxon>Gregarinasina</taxon>
        <taxon>Eugregarinorida</taxon>
        <taxon>Gregarinidae</taxon>
        <taxon>Gregarina</taxon>
    </lineage>
</organism>
<dbReference type="Proteomes" id="UP000019763">
    <property type="component" value="Unassembled WGS sequence"/>
</dbReference>
<protein>
    <submittedName>
        <fullName evidence="2">Uncharacterized protein</fullName>
    </submittedName>
</protein>